<proteinExistence type="predicted"/>
<reference evidence="2 3" key="1">
    <citation type="submission" date="2019-11" db="EMBL/GenBank/DDBJ databases">
        <title>Draft genome sequence of Paludibacterium sp. dN18-1.</title>
        <authorList>
            <person name="Im W.-T."/>
        </authorList>
    </citation>
    <scope>NUCLEOTIDE SEQUENCE [LARGE SCALE GENOMIC DNA]</scope>
    <source>
        <strain evidence="3">dN 18-1</strain>
    </source>
</reference>
<evidence type="ECO:0000259" key="1">
    <source>
        <dbReference type="Pfam" id="PF04168"/>
    </source>
</evidence>
<dbReference type="Proteomes" id="UP000446658">
    <property type="component" value="Unassembled WGS sequence"/>
</dbReference>
<protein>
    <recommendedName>
        <fullName evidence="1">DUF403 domain-containing protein</fullName>
    </recommendedName>
</protein>
<sequence length="325" mass="37439">MLSSTADHLYWMARYVERAENTARMLDTNLQTSLMSPLGSQPDEMWSAMLNLSELKELFHAKHEQVSSRNVLDFMMCDTSNLSSIYCCLRAARENARAVRGALTTELWETYNYTWLELNALLDDGLHEKAPGEFFEWVKFRSHLSRGVLIGTMLNDEAFRFARLGTFLERADNTARILDMNYSLPSQGYTLAETDSELQDSLPRDFYHWASLLRSVSAFENYRKVYRHGITPERVAELLILCGDMPRSLRACMAEVESNLNHVANGRSRETQRRAGKLHAELRFGRLDNILQTGLHSFLTDFLERINDLGSRIHYEFLTGQHATH</sequence>
<dbReference type="AlphaFoldDB" id="A0A844GEQ8"/>
<name>A0A844GEQ8_9NEIS</name>
<feature type="domain" description="DUF403" evidence="1">
    <location>
        <begin position="1"/>
        <end position="318"/>
    </location>
</feature>
<dbReference type="InterPro" id="IPR007296">
    <property type="entry name" value="DUF403"/>
</dbReference>
<dbReference type="Pfam" id="PF04168">
    <property type="entry name" value="Alpha-E"/>
    <property type="match status" value="1"/>
</dbReference>
<dbReference type="EMBL" id="WLYX01000001">
    <property type="protein sequence ID" value="MTD33761.1"/>
    <property type="molecule type" value="Genomic_DNA"/>
</dbReference>
<dbReference type="PANTHER" id="PTHR34595:SF7">
    <property type="entry name" value="SLL1039 PROTEIN"/>
    <property type="match status" value="1"/>
</dbReference>
<comment type="caution">
    <text evidence="2">The sequence shown here is derived from an EMBL/GenBank/DDBJ whole genome shotgun (WGS) entry which is preliminary data.</text>
</comment>
<gene>
    <name evidence="2" type="ORF">GKE73_14040</name>
</gene>
<organism evidence="2 3">
    <name type="scientific">Paludibacterium denitrificans</name>
    <dbReference type="NCBI Taxonomy" id="2675226"/>
    <lineage>
        <taxon>Bacteria</taxon>
        <taxon>Pseudomonadati</taxon>
        <taxon>Pseudomonadota</taxon>
        <taxon>Betaproteobacteria</taxon>
        <taxon>Neisseriales</taxon>
        <taxon>Chromobacteriaceae</taxon>
        <taxon>Paludibacterium</taxon>
    </lineage>
</organism>
<evidence type="ECO:0000313" key="3">
    <source>
        <dbReference type="Proteomes" id="UP000446658"/>
    </source>
</evidence>
<evidence type="ECO:0000313" key="2">
    <source>
        <dbReference type="EMBL" id="MTD33761.1"/>
    </source>
</evidence>
<keyword evidence="3" id="KW-1185">Reference proteome</keyword>
<dbReference type="RefSeq" id="WP_230370846.1">
    <property type="nucleotide sequence ID" value="NZ_WLYX01000001.1"/>
</dbReference>
<dbReference type="PANTHER" id="PTHR34595">
    <property type="entry name" value="BLR5612 PROTEIN"/>
    <property type="match status" value="1"/>
</dbReference>
<dbReference type="InterPro" id="IPR051680">
    <property type="entry name" value="ATP-dep_Glu-Cys_Ligase-2"/>
</dbReference>
<accession>A0A844GEQ8</accession>